<dbReference type="GO" id="GO:0004523">
    <property type="term" value="F:RNA-DNA hybrid ribonuclease activity"/>
    <property type="evidence" value="ECO:0007669"/>
    <property type="project" value="InterPro"/>
</dbReference>
<evidence type="ECO:0000259" key="1">
    <source>
        <dbReference type="Pfam" id="PF13456"/>
    </source>
</evidence>
<reference evidence="2 3" key="1">
    <citation type="journal article" date="2019" name="Genome Biol. Evol.">
        <title>Insights into the evolution of the New World diploid cottons (Gossypium, subgenus Houzingenia) based on genome sequencing.</title>
        <authorList>
            <person name="Grover C.E."/>
            <person name="Arick M.A. 2nd"/>
            <person name="Thrash A."/>
            <person name="Conover J.L."/>
            <person name="Sanders W.S."/>
            <person name="Peterson D.G."/>
            <person name="Frelichowski J.E."/>
            <person name="Scheffler J.A."/>
            <person name="Scheffler B.E."/>
            <person name="Wendel J.F."/>
        </authorList>
    </citation>
    <scope>NUCLEOTIDE SEQUENCE [LARGE SCALE GENOMIC DNA]</scope>
    <source>
        <strain evidence="2">27</strain>
        <tissue evidence="2">Leaf</tissue>
    </source>
</reference>
<gene>
    <name evidence="2" type="ORF">Godav_006196</name>
</gene>
<dbReference type="EMBL" id="JABFAC010000008">
    <property type="protein sequence ID" value="MBA0620489.1"/>
    <property type="molecule type" value="Genomic_DNA"/>
</dbReference>
<proteinExistence type="predicted"/>
<dbReference type="Proteomes" id="UP000593561">
    <property type="component" value="Unassembled WGS sequence"/>
</dbReference>
<keyword evidence="3" id="KW-1185">Reference proteome</keyword>
<dbReference type="PANTHER" id="PTHR47723">
    <property type="entry name" value="OS05G0353850 PROTEIN"/>
    <property type="match status" value="1"/>
</dbReference>
<feature type="domain" description="RNase H type-1" evidence="1">
    <location>
        <begin position="162"/>
        <end position="239"/>
    </location>
</feature>
<dbReference type="InterPro" id="IPR053151">
    <property type="entry name" value="RNase_H-like"/>
</dbReference>
<dbReference type="Pfam" id="PF13456">
    <property type="entry name" value="RVT_3"/>
    <property type="match status" value="1"/>
</dbReference>
<dbReference type="CDD" id="cd06222">
    <property type="entry name" value="RNase_H_like"/>
    <property type="match status" value="1"/>
</dbReference>
<evidence type="ECO:0000313" key="2">
    <source>
        <dbReference type="EMBL" id="MBA0620489.1"/>
    </source>
</evidence>
<organism evidence="2 3">
    <name type="scientific">Gossypium davidsonii</name>
    <name type="common">Davidson's cotton</name>
    <name type="synonym">Gossypium klotzschianum subsp. davidsonii</name>
    <dbReference type="NCBI Taxonomy" id="34287"/>
    <lineage>
        <taxon>Eukaryota</taxon>
        <taxon>Viridiplantae</taxon>
        <taxon>Streptophyta</taxon>
        <taxon>Embryophyta</taxon>
        <taxon>Tracheophyta</taxon>
        <taxon>Spermatophyta</taxon>
        <taxon>Magnoliopsida</taxon>
        <taxon>eudicotyledons</taxon>
        <taxon>Gunneridae</taxon>
        <taxon>Pentapetalae</taxon>
        <taxon>rosids</taxon>
        <taxon>malvids</taxon>
        <taxon>Malvales</taxon>
        <taxon>Malvaceae</taxon>
        <taxon>Malvoideae</taxon>
        <taxon>Gossypium</taxon>
    </lineage>
</organism>
<dbReference type="SUPFAM" id="SSF53098">
    <property type="entry name" value="Ribonuclease H-like"/>
    <property type="match status" value="1"/>
</dbReference>
<dbReference type="InterPro" id="IPR002156">
    <property type="entry name" value="RNaseH_domain"/>
</dbReference>
<dbReference type="GO" id="GO:0003676">
    <property type="term" value="F:nucleic acid binding"/>
    <property type="evidence" value="ECO:0007669"/>
    <property type="project" value="InterPro"/>
</dbReference>
<name>A0A7J8S386_GOSDV</name>
<evidence type="ECO:0000313" key="3">
    <source>
        <dbReference type="Proteomes" id="UP000593561"/>
    </source>
</evidence>
<dbReference type="AlphaFoldDB" id="A0A7J8S386"/>
<protein>
    <recommendedName>
        <fullName evidence="1">RNase H type-1 domain-containing protein</fullName>
    </recommendedName>
</protein>
<dbReference type="PANTHER" id="PTHR47723:SF19">
    <property type="entry name" value="POLYNUCLEOTIDYL TRANSFERASE, RIBONUCLEASE H-LIKE SUPERFAMILY PROTEIN"/>
    <property type="match status" value="1"/>
</dbReference>
<dbReference type="InterPro" id="IPR044730">
    <property type="entry name" value="RNase_H-like_dom_plant"/>
</dbReference>
<comment type="caution">
    <text evidence="2">The sequence shown here is derived from an EMBL/GenBank/DDBJ whole genome shotgun (WGS) entry which is preliminary data.</text>
</comment>
<dbReference type="Gene3D" id="3.30.420.10">
    <property type="entry name" value="Ribonuclease H-like superfamily/Ribonuclease H"/>
    <property type="match status" value="1"/>
</dbReference>
<dbReference type="InterPro" id="IPR012337">
    <property type="entry name" value="RNaseH-like_sf"/>
</dbReference>
<dbReference type="InterPro" id="IPR036397">
    <property type="entry name" value="RNaseH_sf"/>
</dbReference>
<sequence length="260" mass="29546">MFLGYQKVSMMKSGVWQYNSFGVLLMGQGRYSLLIGGSICQPRSHRAVWRALAKVWPLLRKTDIGLVWLSEDIIKRIVSIPPPNPSVGNDRINWIDTSTESFSVKSAYKSLRERISWSFIETIKSSMCWAKQYFPTHKRDLSIHIEAVHDSSMIGNWIHLFIDGAVKLDAGFATSGEIACKQEGEWIVGFNHYLRLCSAFDAKLWGVLDGFTLTHERGCQKVVIHMDNLEVVKVIQIAHLADSFSALLRRIHMSLQAIQH</sequence>
<accession>A0A7J8S386</accession>